<proteinExistence type="predicted"/>
<comment type="caution">
    <text evidence="1">The sequence shown here is derived from an EMBL/GenBank/DDBJ whole genome shotgun (WGS) entry which is preliminary data.</text>
</comment>
<dbReference type="PANTHER" id="PTHR12526">
    <property type="entry name" value="GLYCOSYLTRANSFERASE"/>
    <property type="match status" value="1"/>
</dbReference>
<dbReference type="SUPFAM" id="SSF53756">
    <property type="entry name" value="UDP-Glycosyltransferase/glycogen phosphorylase"/>
    <property type="match status" value="1"/>
</dbReference>
<gene>
    <name evidence="1" type="ORF">AVL62_14290</name>
</gene>
<protein>
    <recommendedName>
        <fullName evidence="3">Glycosyl transferase family 1 domain-containing protein</fullName>
    </recommendedName>
</protein>
<dbReference type="STRING" id="767452.AVL62_14290"/>
<dbReference type="EMBL" id="LQBL01000030">
    <property type="protein sequence ID" value="KUG52491.1"/>
    <property type="molecule type" value="Genomic_DNA"/>
</dbReference>
<keyword evidence="2" id="KW-1185">Reference proteome</keyword>
<organism evidence="1 2">
    <name type="scientific">Serinicoccus chungangensis</name>
    <dbReference type="NCBI Taxonomy" id="767452"/>
    <lineage>
        <taxon>Bacteria</taxon>
        <taxon>Bacillati</taxon>
        <taxon>Actinomycetota</taxon>
        <taxon>Actinomycetes</taxon>
        <taxon>Micrococcales</taxon>
        <taxon>Ornithinimicrobiaceae</taxon>
        <taxon>Serinicoccus</taxon>
    </lineage>
</organism>
<dbReference type="Gene3D" id="3.40.50.2000">
    <property type="entry name" value="Glycogen Phosphorylase B"/>
    <property type="match status" value="1"/>
</dbReference>
<evidence type="ECO:0000313" key="2">
    <source>
        <dbReference type="Proteomes" id="UP000054837"/>
    </source>
</evidence>
<reference evidence="1 2" key="1">
    <citation type="submission" date="2015-12" db="EMBL/GenBank/DDBJ databases">
        <title>Serinicoccus chungangenesis strain CD08_5 genome sequencing and assembly.</title>
        <authorList>
            <person name="Chander A.M."/>
            <person name="Kaur G."/>
            <person name="Nair G.R."/>
            <person name="Dhawan D.K."/>
            <person name="Kochhar R.K."/>
            <person name="Mayilraj S."/>
            <person name="Bhadada S.K."/>
        </authorList>
    </citation>
    <scope>NUCLEOTIDE SEQUENCE [LARGE SCALE GENOMIC DNA]</scope>
    <source>
        <strain evidence="1 2">CD08_5</strain>
    </source>
</reference>
<dbReference type="Proteomes" id="UP000054837">
    <property type="component" value="Unassembled WGS sequence"/>
</dbReference>
<evidence type="ECO:0000313" key="1">
    <source>
        <dbReference type="EMBL" id="KUG52491.1"/>
    </source>
</evidence>
<dbReference type="CDD" id="cd03801">
    <property type="entry name" value="GT4_PimA-like"/>
    <property type="match status" value="1"/>
</dbReference>
<name>A0A0W8I3K1_9MICO</name>
<evidence type="ECO:0008006" key="3">
    <source>
        <dbReference type="Google" id="ProtNLM"/>
    </source>
</evidence>
<dbReference type="Pfam" id="PF13692">
    <property type="entry name" value="Glyco_trans_1_4"/>
    <property type="match status" value="1"/>
</dbReference>
<sequence length="692" mass="74954">MSATRRDRRRIAAVALEAGDLDAAAERLRTLTDQGHQVVLLWCRGEPGHGLRSFRARVPVRARRPRTPRELAGRLRRPAPAAWFRDRGPLARALRADPRARRTLDGVDAVVPVGPQARRLFERTGAAPVPVLPLEELEERGGEPAVWATLHRRSRAGGARLDADLAREVLAQLPPGGRGIPPRRQALLVPLVVALHGTGEYALAARLAGWLDADPAHAPHAAVHRALRTLVELSRTGEPAADLDDTVRAVLARADDALGADVDDVPEEVVRATTLALQLLFHRELHADGLGSPLVADPETFLAGWRASRVGQLLAAPVPRLPPHPRTAAVRPAADGNRASRVVVAPGSYPQFATPVVQELTRRADVRVLDLRAKDQLRGLGTRGELVAARLRQAVGQPWVPDYELLEELEAADALFVDWADRGSVAAVMSAPTGVRVTLRIHSMDALSPWIHLLDWTRVDVLVLVSEHLRRVVEALLGDRLAGTQVRVVGNVLDPARIPTGKTPGHRRTLLMVGWAQRVKDPVWALEVLALLRQEDPTWRLVLVGVDFPESTVASQQDYARAFRRRLADDDVRGAVSFVGWTRDLAPHLAAAGFVLSTSRRESFGLALVEGAASGAVPVVRDWPIFAPLGGARSLFPDDWVVASVEEAAARVAALAEEPAWSAASAQARAVVRERFAAGATREELAGLVLGQ</sequence>
<dbReference type="AlphaFoldDB" id="A0A0W8I3K1"/>
<accession>A0A0W8I3K1</accession>